<dbReference type="EMBL" id="LGRX02035906">
    <property type="protein sequence ID" value="KAK3232754.1"/>
    <property type="molecule type" value="Genomic_DNA"/>
</dbReference>
<dbReference type="AlphaFoldDB" id="A0AAE0BB94"/>
<keyword evidence="2" id="KW-1185">Reference proteome</keyword>
<name>A0AAE0BB94_9CHLO</name>
<organism evidence="1 2">
    <name type="scientific">Cymbomonas tetramitiformis</name>
    <dbReference type="NCBI Taxonomy" id="36881"/>
    <lineage>
        <taxon>Eukaryota</taxon>
        <taxon>Viridiplantae</taxon>
        <taxon>Chlorophyta</taxon>
        <taxon>Pyramimonadophyceae</taxon>
        <taxon>Pyramimonadales</taxon>
        <taxon>Pyramimonadaceae</taxon>
        <taxon>Cymbomonas</taxon>
    </lineage>
</organism>
<reference evidence="1 2" key="1">
    <citation type="journal article" date="2015" name="Genome Biol. Evol.">
        <title>Comparative Genomics of a Bacterivorous Green Alga Reveals Evolutionary Causalities and Consequences of Phago-Mixotrophic Mode of Nutrition.</title>
        <authorList>
            <person name="Burns J.A."/>
            <person name="Paasch A."/>
            <person name="Narechania A."/>
            <person name="Kim E."/>
        </authorList>
    </citation>
    <scope>NUCLEOTIDE SEQUENCE [LARGE SCALE GENOMIC DNA]</scope>
    <source>
        <strain evidence="1 2">PLY_AMNH</strain>
    </source>
</reference>
<evidence type="ECO:0000313" key="1">
    <source>
        <dbReference type="EMBL" id="KAK3232754.1"/>
    </source>
</evidence>
<sequence>MVLGSRRQFAEGSSYNKALQIYNPGPSTVFLEEVQLLVASNGGTFLTAISNLALEGTELLAESVFTVMHPEVAASWLEHANVTSQALLFNGDDAVAVAVAHKNGSLEVLDRV</sequence>
<proteinExistence type="predicted"/>
<gene>
    <name evidence="1" type="ORF">CYMTET_56905</name>
</gene>
<accession>A0AAE0BB94</accession>
<dbReference type="Proteomes" id="UP001190700">
    <property type="component" value="Unassembled WGS sequence"/>
</dbReference>
<protein>
    <submittedName>
        <fullName evidence="1">Uncharacterized protein</fullName>
    </submittedName>
</protein>
<evidence type="ECO:0000313" key="2">
    <source>
        <dbReference type="Proteomes" id="UP001190700"/>
    </source>
</evidence>
<comment type="caution">
    <text evidence="1">The sequence shown here is derived from an EMBL/GenBank/DDBJ whole genome shotgun (WGS) entry which is preliminary data.</text>
</comment>